<dbReference type="RefSeq" id="WP_379812393.1">
    <property type="nucleotide sequence ID" value="NZ_JBHUPC010000017.1"/>
</dbReference>
<sequence length="134" mass="15330">MNRKVAKYFVVLFVIFWSLFTVFVNTSALYSQGGNVQNNAILIPLNSDSETTYKQAVLDFESQNDKVEVSETEVEEEAHSLSALKKWNYFSAFLIGEFTNTFSDSFYNGLAPSKHIHYLSSIAPRYITNCVYRI</sequence>
<keyword evidence="2" id="KW-1185">Reference proteome</keyword>
<dbReference type="EMBL" id="JBHUPC010000017">
    <property type="protein sequence ID" value="MFD2892684.1"/>
    <property type="molecule type" value="Genomic_DNA"/>
</dbReference>
<proteinExistence type="predicted"/>
<accession>A0ABW5YNR3</accession>
<dbReference type="Proteomes" id="UP001597534">
    <property type="component" value="Unassembled WGS sequence"/>
</dbReference>
<gene>
    <name evidence="1" type="ORF">ACFS5J_11750</name>
</gene>
<comment type="caution">
    <text evidence="1">The sequence shown here is derived from an EMBL/GenBank/DDBJ whole genome shotgun (WGS) entry which is preliminary data.</text>
</comment>
<name>A0ABW5YNR3_9FLAO</name>
<organism evidence="1 2">
    <name type="scientific">Flavobacterium chuncheonense</name>
    <dbReference type="NCBI Taxonomy" id="2026653"/>
    <lineage>
        <taxon>Bacteria</taxon>
        <taxon>Pseudomonadati</taxon>
        <taxon>Bacteroidota</taxon>
        <taxon>Flavobacteriia</taxon>
        <taxon>Flavobacteriales</taxon>
        <taxon>Flavobacteriaceae</taxon>
        <taxon>Flavobacterium</taxon>
    </lineage>
</organism>
<evidence type="ECO:0000313" key="1">
    <source>
        <dbReference type="EMBL" id="MFD2892684.1"/>
    </source>
</evidence>
<reference evidence="2" key="1">
    <citation type="journal article" date="2019" name="Int. J. Syst. Evol. Microbiol.">
        <title>The Global Catalogue of Microorganisms (GCM) 10K type strain sequencing project: providing services to taxonomists for standard genome sequencing and annotation.</title>
        <authorList>
            <consortium name="The Broad Institute Genomics Platform"/>
            <consortium name="The Broad Institute Genome Sequencing Center for Infectious Disease"/>
            <person name="Wu L."/>
            <person name="Ma J."/>
        </authorList>
    </citation>
    <scope>NUCLEOTIDE SEQUENCE [LARGE SCALE GENOMIC DNA]</scope>
    <source>
        <strain evidence="2">KCTC 22671</strain>
    </source>
</reference>
<evidence type="ECO:0000313" key="2">
    <source>
        <dbReference type="Proteomes" id="UP001597534"/>
    </source>
</evidence>
<protein>
    <submittedName>
        <fullName evidence="1">Uncharacterized protein</fullName>
    </submittedName>
</protein>